<keyword evidence="4" id="KW-1185">Reference proteome</keyword>
<name>A0A6G1HNQ4_9PEZI</name>
<feature type="region of interest" description="Disordered" evidence="1">
    <location>
        <begin position="88"/>
        <end position="119"/>
    </location>
</feature>
<sequence>MPCVAPDKAPQPSHECGGAVASEIFATMISSFGLKPQGSKTTSMMALALHIFTIRAIIIRDLRSASTARTRQTGRDDDPILVHHNKLSSFPLSASRQGSAGRHNRIPQDRPKPSFMRMS</sequence>
<feature type="transmembrane region" description="Helical" evidence="2">
    <location>
        <begin position="44"/>
        <end position="62"/>
    </location>
</feature>
<dbReference type="AlphaFoldDB" id="A0A6G1HNQ4"/>
<evidence type="ECO:0000256" key="1">
    <source>
        <dbReference type="SAM" id="MobiDB-lite"/>
    </source>
</evidence>
<evidence type="ECO:0000313" key="3">
    <source>
        <dbReference type="EMBL" id="KAF2397693.1"/>
    </source>
</evidence>
<gene>
    <name evidence="3" type="ORF">EJ06DRAFT_132869</name>
</gene>
<keyword evidence="2" id="KW-0472">Membrane</keyword>
<feature type="compositionally biased region" description="Polar residues" evidence="1">
    <location>
        <begin position="88"/>
        <end position="98"/>
    </location>
</feature>
<proteinExistence type="predicted"/>
<evidence type="ECO:0000313" key="4">
    <source>
        <dbReference type="Proteomes" id="UP000799640"/>
    </source>
</evidence>
<dbReference type="EMBL" id="ML996702">
    <property type="protein sequence ID" value="KAF2397693.1"/>
    <property type="molecule type" value="Genomic_DNA"/>
</dbReference>
<reference evidence="3" key="1">
    <citation type="journal article" date="2020" name="Stud. Mycol.">
        <title>101 Dothideomycetes genomes: a test case for predicting lifestyles and emergence of pathogens.</title>
        <authorList>
            <person name="Haridas S."/>
            <person name="Albert R."/>
            <person name="Binder M."/>
            <person name="Bloem J."/>
            <person name="Labutti K."/>
            <person name="Salamov A."/>
            <person name="Andreopoulos B."/>
            <person name="Baker S."/>
            <person name="Barry K."/>
            <person name="Bills G."/>
            <person name="Bluhm B."/>
            <person name="Cannon C."/>
            <person name="Castanera R."/>
            <person name="Culley D."/>
            <person name="Daum C."/>
            <person name="Ezra D."/>
            <person name="Gonzalez J."/>
            <person name="Henrissat B."/>
            <person name="Kuo A."/>
            <person name="Liang C."/>
            <person name="Lipzen A."/>
            <person name="Lutzoni F."/>
            <person name="Magnuson J."/>
            <person name="Mondo S."/>
            <person name="Nolan M."/>
            <person name="Ohm R."/>
            <person name="Pangilinan J."/>
            <person name="Park H.-J."/>
            <person name="Ramirez L."/>
            <person name="Alfaro M."/>
            <person name="Sun H."/>
            <person name="Tritt A."/>
            <person name="Yoshinaga Y."/>
            <person name="Zwiers L.-H."/>
            <person name="Turgeon B."/>
            <person name="Goodwin S."/>
            <person name="Spatafora J."/>
            <person name="Crous P."/>
            <person name="Grigoriev I."/>
        </authorList>
    </citation>
    <scope>NUCLEOTIDE SEQUENCE</scope>
    <source>
        <strain evidence="3">CBS 262.69</strain>
    </source>
</reference>
<evidence type="ECO:0000256" key="2">
    <source>
        <dbReference type="SAM" id="Phobius"/>
    </source>
</evidence>
<dbReference type="Proteomes" id="UP000799640">
    <property type="component" value="Unassembled WGS sequence"/>
</dbReference>
<keyword evidence="2" id="KW-1133">Transmembrane helix</keyword>
<keyword evidence="2" id="KW-0812">Transmembrane</keyword>
<accession>A0A6G1HNQ4</accession>
<protein>
    <submittedName>
        <fullName evidence="3">Uncharacterized protein</fullName>
    </submittedName>
</protein>
<organism evidence="3 4">
    <name type="scientific">Trichodelitschia bisporula</name>
    <dbReference type="NCBI Taxonomy" id="703511"/>
    <lineage>
        <taxon>Eukaryota</taxon>
        <taxon>Fungi</taxon>
        <taxon>Dikarya</taxon>
        <taxon>Ascomycota</taxon>
        <taxon>Pezizomycotina</taxon>
        <taxon>Dothideomycetes</taxon>
        <taxon>Dothideomycetes incertae sedis</taxon>
        <taxon>Phaeotrichales</taxon>
        <taxon>Phaeotrichaceae</taxon>
        <taxon>Trichodelitschia</taxon>
    </lineage>
</organism>